<sequence length="647" mass="71319">MFRPLVQPAPHERSAAPLTVIVVLALILFCGRLAPPTCFAEPAGRSIDTGIAELNGSITSILPADTMLWIGSPDWSSTADRLNELPMLRLLSSDEMKPFRDQTEKRSNEFLLDAYGLDFKAIDETVSGEFIVAGLTTEQGELSITCFVQTPNENVANTFIHSTAALLKERGAREETAATSNTIQLALKAVGEQLVLGTLGSHAMISGDVAVAANLINRWQQRSSNEEPTTASVDSAGNSRLVEQPEFATTIAGLQGSPPSLLRWYFDPIAFAVASEKTANRKSSLTSTPTSSEESSRIPFPMRHGFPGLKSVAGRAWINEATGDLESRTLIHAPTREEALEMFQFEPGSLDVPLWLTDEANVATIVRWNLDQMISNAEAVYDDVTDAPGAFAGTMQDLKTELKVDLLDGLFPIIGPELVIYSVNDSSQNNESTVVSIEIQDPAKNEKSVAAMMYNLLIGDPEARRIRLPGKRYEMWQIKLIVDEDTTPFSKAGLIVADGRLWFCTHASTLQKLVLQRKTSPLAETKVFHVFDKVVENERHPRSFGISIARMDRDAQNTYEVLRAQGVQGLENVESIYATLLRSIFFRDNADGEKESRGTIADEIDFSVLPSYEFARQYLKNLAVISRTTDTGWEIFAVVFDEESDSR</sequence>
<evidence type="ECO:0000313" key="3">
    <source>
        <dbReference type="Proteomes" id="UP000536179"/>
    </source>
</evidence>
<evidence type="ECO:0000256" key="1">
    <source>
        <dbReference type="SAM" id="MobiDB-lite"/>
    </source>
</evidence>
<dbReference type="Proteomes" id="UP000536179">
    <property type="component" value="Unassembled WGS sequence"/>
</dbReference>
<gene>
    <name evidence="2" type="ORF">FHS27_004633</name>
</gene>
<reference evidence="2 3" key="1">
    <citation type="submission" date="2020-08" db="EMBL/GenBank/DDBJ databases">
        <title>Genomic Encyclopedia of Type Strains, Phase III (KMG-III): the genomes of soil and plant-associated and newly described type strains.</title>
        <authorList>
            <person name="Whitman W."/>
        </authorList>
    </citation>
    <scope>NUCLEOTIDE SEQUENCE [LARGE SCALE GENOMIC DNA]</scope>
    <source>
        <strain evidence="2 3">CECT 8075</strain>
    </source>
</reference>
<organism evidence="2 3">
    <name type="scientific">Aporhodopirellula rubra</name>
    <dbReference type="NCBI Taxonomy" id="980271"/>
    <lineage>
        <taxon>Bacteria</taxon>
        <taxon>Pseudomonadati</taxon>
        <taxon>Planctomycetota</taxon>
        <taxon>Planctomycetia</taxon>
        <taxon>Pirellulales</taxon>
        <taxon>Pirellulaceae</taxon>
        <taxon>Aporhodopirellula</taxon>
    </lineage>
</organism>
<dbReference type="AlphaFoldDB" id="A0A7W5E297"/>
<comment type="caution">
    <text evidence="2">The sequence shown here is derived from an EMBL/GenBank/DDBJ whole genome shotgun (WGS) entry which is preliminary data.</text>
</comment>
<protein>
    <submittedName>
        <fullName evidence="2">Uncharacterized protein</fullName>
    </submittedName>
</protein>
<name>A0A7W5E297_9BACT</name>
<dbReference type="EMBL" id="JACHXU010000018">
    <property type="protein sequence ID" value="MBB3208800.1"/>
    <property type="molecule type" value="Genomic_DNA"/>
</dbReference>
<feature type="compositionally biased region" description="Low complexity" evidence="1">
    <location>
        <begin position="283"/>
        <end position="293"/>
    </location>
</feature>
<dbReference type="RefSeq" id="WP_184306961.1">
    <property type="nucleotide sequence ID" value="NZ_JACHXU010000018.1"/>
</dbReference>
<keyword evidence="3" id="KW-1185">Reference proteome</keyword>
<accession>A0A7W5E297</accession>
<feature type="region of interest" description="Disordered" evidence="1">
    <location>
        <begin position="280"/>
        <end position="300"/>
    </location>
</feature>
<proteinExistence type="predicted"/>
<evidence type="ECO:0000313" key="2">
    <source>
        <dbReference type="EMBL" id="MBB3208800.1"/>
    </source>
</evidence>